<evidence type="ECO:0000259" key="7">
    <source>
        <dbReference type="SMART" id="SM00905"/>
    </source>
</evidence>
<evidence type="ECO:0000256" key="3">
    <source>
        <dbReference type="ARBA" id="ARBA00005708"/>
    </source>
</evidence>
<sequence>MIKVALHQAEFFAHHGFYPEEQLIGTRFMVDIEVGFIPEQSLESDKISQTVNYEELYAILDEEMKNTRKLIETVAQAIIDRVKERFPFVLFAEVTLKKHSPFSGPVKHSAVTISYQKA</sequence>
<dbReference type="GO" id="GO:0046654">
    <property type="term" value="P:tetrahydrofolate biosynthetic process"/>
    <property type="evidence" value="ECO:0007669"/>
    <property type="project" value="UniProtKB-UniRule"/>
</dbReference>
<dbReference type="InterPro" id="IPR006157">
    <property type="entry name" value="FolB_dom"/>
</dbReference>
<dbReference type="Gene3D" id="3.30.1130.10">
    <property type="match status" value="1"/>
</dbReference>
<gene>
    <name evidence="8" type="primary">folB</name>
    <name evidence="8" type="ORF">I5M19_17715</name>
</gene>
<accession>A0A934PW75</accession>
<comment type="catalytic activity">
    <reaction evidence="1 6">
        <text>7,8-dihydroneopterin = 6-hydroxymethyl-7,8-dihydropterin + glycolaldehyde</text>
        <dbReference type="Rhea" id="RHEA:10540"/>
        <dbReference type="ChEBI" id="CHEBI:17001"/>
        <dbReference type="ChEBI" id="CHEBI:17071"/>
        <dbReference type="ChEBI" id="CHEBI:44841"/>
        <dbReference type="EC" id="4.1.2.25"/>
    </reaction>
</comment>
<evidence type="ECO:0000313" key="8">
    <source>
        <dbReference type="EMBL" id="MBK0381164.1"/>
    </source>
</evidence>
<dbReference type="EMBL" id="JAEHFW010000003">
    <property type="protein sequence ID" value="MBK0381164.1"/>
    <property type="molecule type" value="Genomic_DNA"/>
</dbReference>
<organism evidence="8 9">
    <name type="scientific">Mucilaginibacter segetis</name>
    <dbReference type="NCBI Taxonomy" id="2793071"/>
    <lineage>
        <taxon>Bacteria</taxon>
        <taxon>Pseudomonadati</taxon>
        <taxon>Bacteroidota</taxon>
        <taxon>Sphingobacteriia</taxon>
        <taxon>Sphingobacteriales</taxon>
        <taxon>Sphingobacteriaceae</taxon>
        <taxon>Mucilaginibacter</taxon>
    </lineage>
</organism>
<comment type="similarity">
    <text evidence="3 6">Belongs to the DHNA family.</text>
</comment>
<dbReference type="SMART" id="SM00905">
    <property type="entry name" value="FolB"/>
    <property type="match status" value="1"/>
</dbReference>
<dbReference type="PANTHER" id="PTHR42844">
    <property type="entry name" value="DIHYDRONEOPTERIN ALDOLASE 1-RELATED"/>
    <property type="match status" value="1"/>
</dbReference>
<dbReference type="GO" id="GO:0005737">
    <property type="term" value="C:cytoplasm"/>
    <property type="evidence" value="ECO:0007669"/>
    <property type="project" value="TreeGrafter"/>
</dbReference>
<dbReference type="GO" id="GO:0046656">
    <property type="term" value="P:folic acid biosynthetic process"/>
    <property type="evidence" value="ECO:0007669"/>
    <property type="project" value="UniProtKB-UniRule"/>
</dbReference>
<keyword evidence="9" id="KW-1185">Reference proteome</keyword>
<dbReference type="GO" id="GO:0004150">
    <property type="term" value="F:dihydroneopterin aldolase activity"/>
    <property type="evidence" value="ECO:0007669"/>
    <property type="project" value="UniProtKB-UniRule"/>
</dbReference>
<dbReference type="AlphaFoldDB" id="A0A934PW75"/>
<evidence type="ECO:0000256" key="5">
    <source>
        <dbReference type="ARBA" id="ARBA00023239"/>
    </source>
</evidence>
<feature type="domain" description="Dihydroneopterin aldolase/epimerase" evidence="7">
    <location>
        <begin position="4"/>
        <end position="115"/>
    </location>
</feature>
<dbReference type="NCBIfam" id="TIGR00526">
    <property type="entry name" value="folB_dom"/>
    <property type="match status" value="1"/>
</dbReference>
<comment type="function">
    <text evidence="6">Catalyzes the conversion of 7,8-dihydroneopterin to 6-hydroxymethyl-7,8-dihydropterin.</text>
</comment>
<evidence type="ECO:0000313" key="9">
    <source>
        <dbReference type="Proteomes" id="UP000613193"/>
    </source>
</evidence>
<dbReference type="SUPFAM" id="SSF55620">
    <property type="entry name" value="Tetrahydrobiopterin biosynthesis enzymes-like"/>
    <property type="match status" value="1"/>
</dbReference>
<evidence type="ECO:0000256" key="1">
    <source>
        <dbReference type="ARBA" id="ARBA00001353"/>
    </source>
</evidence>
<dbReference type="InterPro" id="IPR043133">
    <property type="entry name" value="GTP-CH-I_C/QueF"/>
</dbReference>
<protein>
    <recommendedName>
        <fullName evidence="6">7,8-dihydroneopterin aldolase</fullName>
        <ecNumber evidence="6">4.1.2.25</ecNumber>
    </recommendedName>
</protein>
<dbReference type="Proteomes" id="UP000613193">
    <property type="component" value="Unassembled WGS sequence"/>
</dbReference>
<dbReference type="NCBIfam" id="TIGR00525">
    <property type="entry name" value="folB"/>
    <property type="match status" value="1"/>
</dbReference>
<name>A0A934PW75_9SPHI</name>
<keyword evidence="5 6" id="KW-0456">Lyase</keyword>
<dbReference type="RefSeq" id="WP_200067678.1">
    <property type="nucleotide sequence ID" value="NZ_JAEHFW010000003.1"/>
</dbReference>
<evidence type="ECO:0000256" key="6">
    <source>
        <dbReference type="RuleBase" id="RU362079"/>
    </source>
</evidence>
<keyword evidence="4 6" id="KW-0289">Folate biosynthesis</keyword>
<comment type="caution">
    <text evidence="8">The sequence shown here is derived from an EMBL/GenBank/DDBJ whole genome shotgun (WGS) entry which is preliminary data.</text>
</comment>
<dbReference type="EC" id="4.1.2.25" evidence="6"/>
<comment type="pathway">
    <text evidence="2 6">Cofactor biosynthesis; tetrahydrofolate biosynthesis; 2-amino-4-hydroxy-6-hydroxymethyl-7,8-dihydropteridine diphosphate from 7,8-dihydroneopterin triphosphate: step 3/4.</text>
</comment>
<proteinExistence type="inferred from homology"/>
<dbReference type="InterPro" id="IPR006156">
    <property type="entry name" value="Dihydroneopterin_aldolase"/>
</dbReference>
<dbReference type="Pfam" id="PF02152">
    <property type="entry name" value="FolB"/>
    <property type="match status" value="1"/>
</dbReference>
<dbReference type="PANTHER" id="PTHR42844:SF1">
    <property type="entry name" value="DIHYDRONEOPTERIN ALDOLASE 1-RELATED"/>
    <property type="match status" value="1"/>
</dbReference>
<evidence type="ECO:0000256" key="2">
    <source>
        <dbReference type="ARBA" id="ARBA00005013"/>
    </source>
</evidence>
<reference evidence="8" key="1">
    <citation type="submission" date="2020-12" db="EMBL/GenBank/DDBJ databases">
        <title>Bacterial novel species Mucilaginibacter sp. SD-g isolated from soil.</title>
        <authorList>
            <person name="Jung H.-Y."/>
        </authorList>
    </citation>
    <scope>NUCLEOTIDE SEQUENCE</scope>
    <source>
        <strain evidence="8">SD-g</strain>
    </source>
</reference>
<evidence type="ECO:0000256" key="4">
    <source>
        <dbReference type="ARBA" id="ARBA00022909"/>
    </source>
</evidence>